<evidence type="ECO:0000313" key="6">
    <source>
        <dbReference type="Proteomes" id="UP000070544"/>
    </source>
</evidence>
<dbReference type="EMBL" id="KQ965732">
    <property type="protein sequence ID" value="KXS21874.1"/>
    <property type="molecule type" value="Genomic_DNA"/>
</dbReference>
<dbReference type="PANTHER" id="PTHR35897">
    <property type="entry name" value="METHYLTRANSFERASE AUSD"/>
    <property type="match status" value="1"/>
</dbReference>
<reference evidence="5 6" key="1">
    <citation type="journal article" date="2015" name="Genome Biol. Evol.">
        <title>Phylogenomic analyses indicate that early fungi evolved digesting cell walls of algal ancestors of land plants.</title>
        <authorList>
            <person name="Chang Y."/>
            <person name="Wang S."/>
            <person name="Sekimoto S."/>
            <person name="Aerts A.L."/>
            <person name="Choi C."/>
            <person name="Clum A."/>
            <person name="LaButti K.M."/>
            <person name="Lindquist E.A."/>
            <person name="Yee Ngan C."/>
            <person name="Ohm R.A."/>
            <person name="Salamov A.A."/>
            <person name="Grigoriev I.V."/>
            <person name="Spatafora J.W."/>
            <person name="Berbee M.L."/>
        </authorList>
    </citation>
    <scope>NUCLEOTIDE SEQUENCE [LARGE SCALE GENOMIC DNA]</scope>
    <source>
        <strain evidence="5 6">JEL478</strain>
    </source>
</reference>
<dbReference type="AlphaFoldDB" id="A0A139AYU3"/>
<dbReference type="InterPro" id="IPR029063">
    <property type="entry name" value="SAM-dependent_MTases_sf"/>
</dbReference>
<dbReference type="Proteomes" id="UP000070544">
    <property type="component" value="Unassembled WGS sequence"/>
</dbReference>
<dbReference type="OMA" id="YFGTCVG"/>
<evidence type="ECO:0000256" key="1">
    <source>
        <dbReference type="ARBA" id="ARBA00005179"/>
    </source>
</evidence>
<evidence type="ECO:0000313" key="5">
    <source>
        <dbReference type="EMBL" id="KXS21874.1"/>
    </source>
</evidence>
<dbReference type="Gene3D" id="3.40.50.150">
    <property type="entry name" value="Vaccinia Virus protein VP39"/>
    <property type="match status" value="1"/>
</dbReference>
<sequence>MAMASTISDQELQFISQWTKESDVAKLRTHVLEHWKRMQESSDHLYGCMKSRNYLEPRINKFPAYQRLLKRIATENLKFLEIGCAFGTDVRQVLLDGWPAENILAIDIVDTYWQFGLDLFLDKTHPPPIQTLWADIIDDAVFDPTKVPSTPTNPVIGEQFLNGRIDGAFAGAVLHVLSAETVRALLQKVFAALAPGATFFGISLGITGTDDSFPWGVTPDGKGDKRVLHSSGSLKNLAREVGFADCITLEVPRPASLDTQEGSIWQDGELELMESKGITRVFVGFEMRK</sequence>
<dbReference type="STRING" id="1344416.A0A139AYU3"/>
<dbReference type="InterPro" id="IPR051654">
    <property type="entry name" value="Meroterpenoid_MTases"/>
</dbReference>
<dbReference type="SUPFAM" id="SSF53335">
    <property type="entry name" value="S-adenosyl-L-methionine-dependent methyltransferases"/>
    <property type="match status" value="1"/>
</dbReference>
<keyword evidence="6" id="KW-1185">Reference proteome</keyword>
<organism evidence="5 6">
    <name type="scientific">Gonapodya prolifera (strain JEL478)</name>
    <name type="common">Monoblepharis prolifera</name>
    <dbReference type="NCBI Taxonomy" id="1344416"/>
    <lineage>
        <taxon>Eukaryota</taxon>
        <taxon>Fungi</taxon>
        <taxon>Fungi incertae sedis</taxon>
        <taxon>Chytridiomycota</taxon>
        <taxon>Chytridiomycota incertae sedis</taxon>
        <taxon>Monoblepharidomycetes</taxon>
        <taxon>Monoblepharidales</taxon>
        <taxon>Gonapodyaceae</taxon>
        <taxon>Gonapodya</taxon>
    </lineage>
</organism>
<evidence type="ECO:0008006" key="7">
    <source>
        <dbReference type="Google" id="ProtNLM"/>
    </source>
</evidence>
<dbReference type="PANTHER" id="PTHR35897:SF1">
    <property type="entry name" value="METHYLTRANSFERASE AUSD"/>
    <property type="match status" value="1"/>
</dbReference>
<accession>A0A139AYU3</accession>
<name>A0A139AYU3_GONPJ</name>
<evidence type="ECO:0000256" key="3">
    <source>
        <dbReference type="ARBA" id="ARBA00022691"/>
    </source>
</evidence>
<protein>
    <recommendedName>
        <fullName evidence="7">Methyltransferase domain-containing protein</fullName>
    </recommendedName>
</protein>
<keyword evidence="2" id="KW-0808">Transferase</keyword>
<evidence type="ECO:0000256" key="4">
    <source>
        <dbReference type="ARBA" id="ARBA00038314"/>
    </source>
</evidence>
<proteinExistence type="inferred from homology"/>
<comment type="pathway">
    <text evidence="1">Secondary metabolite biosynthesis.</text>
</comment>
<comment type="similarity">
    <text evidence="4">Belongs to the class I-like SAM-binding methyltransferase superfamily.</text>
</comment>
<dbReference type="OrthoDB" id="2094832at2759"/>
<gene>
    <name evidence="5" type="ORF">M427DRAFT_27425</name>
</gene>
<dbReference type="GO" id="GO:0016740">
    <property type="term" value="F:transferase activity"/>
    <property type="evidence" value="ECO:0007669"/>
    <property type="project" value="UniProtKB-KW"/>
</dbReference>
<evidence type="ECO:0000256" key="2">
    <source>
        <dbReference type="ARBA" id="ARBA00022679"/>
    </source>
</evidence>
<keyword evidence="3" id="KW-0949">S-adenosyl-L-methionine</keyword>